<keyword evidence="7" id="KW-0067">ATP-binding</keyword>
<organism evidence="12 13">
    <name type="scientific">Cuscuta europaea</name>
    <name type="common">European dodder</name>
    <dbReference type="NCBI Taxonomy" id="41803"/>
    <lineage>
        <taxon>Eukaryota</taxon>
        <taxon>Viridiplantae</taxon>
        <taxon>Streptophyta</taxon>
        <taxon>Embryophyta</taxon>
        <taxon>Tracheophyta</taxon>
        <taxon>Spermatophyta</taxon>
        <taxon>Magnoliopsida</taxon>
        <taxon>eudicotyledons</taxon>
        <taxon>Gunneridae</taxon>
        <taxon>Pentapetalae</taxon>
        <taxon>asterids</taxon>
        <taxon>lamiids</taxon>
        <taxon>Solanales</taxon>
        <taxon>Convolvulaceae</taxon>
        <taxon>Cuscuteae</taxon>
        <taxon>Cuscuta</taxon>
        <taxon>Cuscuta subgen. Cuscuta</taxon>
    </lineage>
</organism>
<dbReference type="AlphaFoldDB" id="A0A9P0YPR8"/>
<evidence type="ECO:0000256" key="6">
    <source>
        <dbReference type="ARBA" id="ARBA00022777"/>
    </source>
</evidence>
<proteinExistence type="inferred from homology"/>
<dbReference type="Gene3D" id="1.10.510.10">
    <property type="entry name" value="Transferase(Phosphotransferase) domain 1"/>
    <property type="match status" value="2"/>
</dbReference>
<dbReference type="EMBL" id="CAMAPE010000006">
    <property type="protein sequence ID" value="CAH9070891.1"/>
    <property type="molecule type" value="Genomic_DNA"/>
</dbReference>
<evidence type="ECO:0000256" key="2">
    <source>
        <dbReference type="ARBA" id="ARBA00012513"/>
    </source>
</evidence>
<evidence type="ECO:0000256" key="9">
    <source>
        <dbReference type="ARBA" id="ARBA00048679"/>
    </source>
</evidence>
<dbReference type="EC" id="2.7.11.1" evidence="2"/>
<dbReference type="PANTHER" id="PTHR45637">
    <property type="entry name" value="FLIPPASE KINASE 1-RELATED"/>
    <property type="match status" value="1"/>
</dbReference>
<comment type="caution">
    <text evidence="12">The sequence shown here is derived from an EMBL/GenBank/DDBJ whole genome shotgun (WGS) entry which is preliminary data.</text>
</comment>
<dbReference type="InterPro" id="IPR000719">
    <property type="entry name" value="Prot_kinase_dom"/>
</dbReference>
<accession>A0A9P0YPR8</accession>
<feature type="domain" description="Protein kinase" evidence="10">
    <location>
        <begin position="1"/>
        <end position="211"/>
    </location>
</feature>
<keyword evidence="4" id="KW-0808">Transferase</keyword>
<reference evidence="12" key="1">
    <citation type="submission" date="2022-07" db="EMBL/GenBank/DDBJ databases">
        <authorList>
            <person name="Macas J."/>
            <person name="Novak P."/>
            <person name="Neumann P."/>
        </authorList>
    </citation>
    <scope>NUCLEOTIDE SEQUENCE</scope>
</reference>
<dbReference type="OrthoDB" id="432483at2759"/>
<keyword evidence="3" id="KW-0723">Serine/threonine-protein kinase</keyword>
<comment type="similarity">
    <text evidence="1">Belongs to the protein kinase superfamily. AGC Ser/Thr protein kinase family.</text>
</comment>
<evidence type="ECO:0000313" key="13">
    <source>
        <dbReference type="Proteomes" id="UP001152484"/>
    </source>
</evidence>
<dbReference type="SMART" id="SM00220">
    <property type="entry name" value="S_TKc"/>
    <property type="match status" value="1"/>
</dbReference>
<name>A0A9P0YPR8_CUSEU</name>
<evidence type="ECO:0000259" key="11">
    <source>
        <dbReference type="PROSITE" id="PS51285"/>
    </source>
</evidence>
<evidence type="ECO:0000256" key="8">
    <source>
        <dbReference type="ARBA" id="ARBA00047899"/>
    </source>
</evidence>
<dbReference type="FunFam" id="1.10.510.10:FF:000020">
    <property type="entry name" value="serine/threonine-protein kinase D6PK-like"/>
    <property type="match status" value="1"/>
</dbReference>
<protein>
    <recommendedName>
        <fullName evidence="2">non-specific serine/threonine protein kinase</fullName>
        <ecNumber evidence="2">2.7.11.1</ecNumber>
    </recommendedName>
</protein>
<comment type="catalytic activity">
    <reaction evidence="9">
        <text>L-seryl-[protein] + ATP = O-phospho-L-seryl-[protein] + ADP + H(+)</text>
        <dbReference type="Rhea" id="RHEA:17989"/>
        <dbReference type="Rhea" id="RHEA-COMP:9863"/>
        <dbReference type="Rhea" id="RHEA-COMP:11604"/>
        <dbReference type="ChEBI" id="CHEBI:15378"/>
        <dbReference type="ChEBI" id="CHEBI:29999"/>
        <dbReference type="ChEBI" id="CHEBI:30616"/>
        <dbReference type="ChEBI" id="CHEBI:83421"/>
        <dbReference type="ChEBI" id="CHEBI:456216"/>
        <dbReference type="EC" id="2.7.11.1"/>
    </reaction>
</comment>
<dbReference type="InterPro" id="IPR000961">
    <property type="entry name" value="AGC-kinase_C"/>
</dbReference>
<dbReference type="GO" id="GO:0004674">
    <property type="term" value="F:protein serine/threonine kinase activity"/>
    <property type="evidence" value="ECO:0007669"/>
    <property type="project" value="UniProtKB-KW"/>
</dbReference>
<keyword evidence="6" id="KW-0418">Kinase</keyword>
<feature type="domain" description="AGC-kinase C-terminal" evidence="11">
    <location>
        <begin position="212"/>
        <end position="249"/>
    </location>
</feature>
<dbReference type="InterPro" id="IPR011009">
    <property type="entry name" value="Kinase-like_dom_sf"/>
</dbReference>
<dbReference type="PROSITE" id="PS51285">
    <property type="entry name" value="AGC_KINASE_CTER"/>
    <property type="match status" value="1"/>
</dbReference>
<evidence type="ECO:0000256" key="5">
    <source>
        <dbReference type="ARBA" id="ARBA00022741"/>
    </source>
</evidence>
<keyword evidence="5" id="KW-0547">Nucleotide-binding</keyword>
<dbReference type="SUPFAM" id="SSF56112">
    <property type="entry name" value="Protein kinase-like (PK-like)"/>
    <property type="match status" value="1"/>
</dbReference>
<dbReference type="Proteomes" id="UP001152484">
    <property type="component" value="Unassembled WGS sequence"/>
</dbReference>
<sequence>MLGIVYRDLKPENVLIRSDGHIMMTDFDLSLKCDSTPAAVVPLQNPPPDASPNNNDKFRICNNIPTPKLGCTAPAVSCFHQSWKRNGKSRKRKHSLLEMVAEPIDIRSMSFVGTHEYLAPEVVSGEGHGSAVDWWTLGIFIFEMYYGTTPFRGADHEHTLANILARAVEFPKEPVIPAAAKDLITRLLVKDPARRLGSQMGATAVKHHAFFYGVNWALLRRETPPFVPRSINPSDFSNETCSDIPVEYY</sequence>
<dbReference type="PROSITE" id="PS50011">
    <property type="entry name" value="PROTEIN_KINASE_DOM"/>
    <property type="match status" value="1"/>
</dbReference>
<evidence type="ECO:0000256" key="7">
    <source>
        <dbReference type="ARBA" id="ARBA00022840"/>
    </source>
</evidence>
<dbReference type="Pfam" id="PF00069">
    <property type="entry name" value="Pkinase"/>
    <property type="match status" value="1"/>
</dbReference>
<keyword evidence="13" id="KW-1185">Reference proteome</keyword>
<gene>
    <name evidence="12" type="ORF">CEURO_LOCUS3818</name>
</gene>
<dbReference type="InterPro" id="IPR008271">
    <property type="entry name" value="Ser/Thr_kinase_AS"/>
</dbReference>
<comment type="catalytic activity">
    <reaction evidence="8">
        <text>L-threonyl-[protein] + ATP = O-phospho-L-threonyl-[protein] + ADP + H(+)</text>
        <dbReference type="Rhea" id="RHEA:46608"/>
        <dbReference type="Rhea" id="RHEA-COMP:11060"/>
        <dbReference type="Rhea" id="RHEA-COMP:11605"/>
        <dbReference type="ChEBI" id="CHEBI:15378"/>
        <dbReference type="ChEBI" id="CHEBI:30013"/>
        <dbReference type="ChEBI" id="CHEBI:30616"/>
        <dbReference type="ChEBI" id="CHEBI:61977"/>
        <dbReference type="ChEBI" id="CHEBI:456216"/>
        <dbReference type="EC" id="2.7.11.1"/>
    </reaction>
</comment>
<dbReference type="PROSITE" id="PS00108">
    <property type="entry name" value="PROTEIN_KINASE_ST"/>
    <property type="match status" value="1"/>
</dbReference>
<evidence type="ECO:0000256" key="4">
    <source>
        <dbReference type="ARBA" id="ARBA00022679"/>
    </source>
</evidence>
<evidence type="ECO:0000313" key="12">
    <source>
        <dbReference type="EMBL" id="CAH9070891.1"/>
    </source>
</evidence>
<evidence type="ECO:0000259" key="10">
    <source>
        <dbReference type="PROSITE" id="PS50011"/>
    </source>
</evidence>
<evidence type="ECO:0000256" key="1">
    <source>
        <dbReference type="ARBA" id="ARBA00009903"/>
    </source>
</evidence>
<evidence type="ECO:0000256" key="3">
    <source>
        <dbReference type="ARBA" id="ARBA00022527"/>
    </source>
</evidence>
<dbReference type="GO" id="GO:0005524">
    <property type="term" value="F:ATP binding"/>
    <property type="evidence" value="ECO:0007669"/>
    <property type="project" value="UniProtKB-KW"/>
</dbReference>